<reference evidence="1" key="1">
    <citation type="submission" date="2014-11" db="EMBL/GenBank/DDBJ databases">
        <authorList>
            <person name="Amaro Gonzalez C."/>
        </authorList>
    </citation>
    <scope>NUCLEOTIDE SEQUENCE</scope>
</reference>
<sequence length="46" mass="5493">MLQFSHCSQHCCYIWLLNYPSTVTIKSNFMGVERNRNSFCHSSFKF</sequence>
<accession>A0A0E9TXX7</accession>
<proteinExistence type="predicted"/>
<name>A0A0E9TXX7_ANGAN</name>
<dbReference type="EMBL" id="GBXM01050043">
    <property type="protein sequence ID" value="JAH58534.1"/>
    <property type="molecule type" value="Transcribed_RNA"/>
</dbReference>
<reference evidence="1" key="2">
    <citation type="journal article" date="2015" name="Fish Shellfish Immunol.">
        <title>Early steps in the European eel (Anguilla anguilla)-Vibrio vulnificus interaction in the gills: Role of the RtxA13 toxin.</title>
        <authorList>
            <person name="Callol A."/>
            <person name="Pajuelo D."/>
            <person name="Ebbesson L."/>
            <person name="Teles M."/>
            <person name="MacKenzie S."/>
            <person name="Amaro C."/>
        </authorList>
    </citation>
    <scope>NUCLEOTIDE SEQUENCE</scope>
</reference>
<dbReference type="AlphaFoldDB" id="A0A0E9TXX7"/>
<evidence type="ECO:0000313" key="1">
    <source>
        <dbReference type="EMBL" id="JAH58534.1"/>
    </source>
</evidence>
<organism evidence="1">
    <name type="scientific">Anguilla anguilla</name>
    <name type="common">European freshwater eel</name>
    <name type="synonym">Muraena anguilla</name>
    <dbReference type="NCBI Taxonomy" id="7936"/>
    <lineage>
        <taxon>Eukaryota</taxon>
        <taxon>Metazoa</taxon>
        <taxon>Chordata</taxon>
        <taxon>Craniata</taxon>
        <taxon>Vertebrata</taxon>
        <taxon>Euteleostomi</taxon>
        <taxon>Actinopterygii</taxon>
        <taxon>Neopterygii</taxon>
        <taxon>Teleostei</taxon>
        <taxon>Anguilliformes</taxon>
        <taxon>Anguillidae</taxon>
        <taxon>Anguilla</taxon>
    </lineage>
</organism>
<protein>
    <submittedName>
        <fullName evidence="1">Uncharacterized protein</fullName>
    </submittedName>
</protein>